<protein>
    <submittedName>
        <fullName evidence="2">Putative glycosyl transferase</fullName>
    </submittedName>
</protein>
<keyword evidence="2" id="KW-0808">Transferase</keyword>
<gene>
    <name evidence="2" type="ORF">JAN5088_01970</name>
</gene>
<dbReference type="RefSeq" id="WP_233489754.1">
    <property type="nucleotide sequence ID" value="NZ_CXPG01000020.1"/>
</dbReference>
<name>A0A0M6XPZ9_9RHOB</name>
<dbReference type="GO" id="GO:0016740">
    <property type="term" value="F:transferase activity"/>
    <property type="evidence" value="ECO:0007669"/>
    <property type="project" value="UniProtKB-KW"/>
</dbReference>
<dbReference type="STRING" id="282197.SAMN04488517_10218"/>
<proteinExistence type="predicted"/>
<dbReference type="AlphaFoldDB" id="A0A0M6XPZ9"/>
<dbReference type="Proteomes" id="UP000048908">
    <property type="component" value="Unassembled WGS sequence"/>
</dbReference>
<reference evidence="2 3" key="1">
    <citation type="submission" date="2015-07" db="EMBL/GenBank/DDBJ databases">
        <authorList>
            <person name="Noorani M."/>
        </authorList>
    </citation>
    <scope>NUCLEOTIDE SEQUENCE [LARGE SCALE GENOMIC DNA]</scope>
    <source>
        <strain evidence="2 3">CECT 5088</strain>
    </source>
</reference>
<dbReference type="InterPro" id="IPR029044">
    <property type="entry name" value="Nucleotide-diphossugar_trans"/>
</dbReference>
<accession>A0A0M6XPZ9</accession>
<evidence type="ECO:0000313" key="3">
    <source>
        <dbReference type="Proteomes" id="UP000048908"/>
    </source>
</evidence>
<evidence type="ECO:0000259" key="1">
    <source>
        <dbReference type="Pfam" id="PF00535"/>
    </source>
</evidence>
<keyword evidence="3" id="KW-1185">Reference proteome</keyword>
<sequence length="312" mass="33792">MTMAEARDLLVVVLATRNGAAFLPAQLESLAAQQRPPDVLLVSDDGSTDATCDILAGFAAGAPWMQTVVAGPGRGYGRNFASLLAIAPEGATHLALADQDDVWLPDKTAMAMAALDALPRDRPALYGGRSWVVTEDLGRRRLSRGLRVPPTFGHALVRNFAGGNTMMLNRAGADLMRQAARRLRATPVHDWWIYQVVTGAGGAVIFDDVPRLLYRQHGANLIGSNSGAVAALSRMRDMVRGRYRDWTDANLVNLDAIRDLVTPEAQALLDQVRALRDRPLRPRLSAFRRTGIHRGGSLGQAGLWASVALNRF</sequence>
<dbReference type="EMBL" id="CXPG01000020">
    <property type="protein sequence ID" value="CTQ33189.1"/>
    <property type="molecule type" value="Genomic_DNA"/>
</dbReference>
<dbReference type="Gene3D" id="3.90.550.10">
    <property type="entry name" value="Spore Coat Polysaccharide Biosynthesis Protein SpsA, Chain A"/>
    <property type="match status" value="1"/>
</dbReference>
<dbReference type="SUPFAM" id="SSF53448">
    <property type="entry name" value="Nucleotide-diphospho-sugar transferases"/>
    <property type="match status" value="1"/>
</dbReference>
<dbReference type="Pfam" id="PF00535">
    <property type="entry name" value="Glycos_transf_2"/>
    <property type="match status" value="1"/>
</dbReference>
<organism evidence="2 3">
    <name type="scientific">Jannaschia rubra</name>
    <dbReference type="NCBI Taxonomy" id="282197"/>
    <lineage>
        <taxon>Bacteria</taxon>
        <taxon>Pseudomonadati</taxon>
        <taxon>Pseudomonadota</taxon>
        <taxon>Alphaproteobacteria</taxon>
        <taxon>Rhodobacterales</taxon>
        <taxon>Roseobacteraceae</taxon>
        <taxon>Jannaschia</taxon>
    </lineage>
</organism>
<feature type="domain" description="Glycosyltransferase 2-like" evidence="1">
    <location>
        <begin position="12"/>
        <end position="121"/>
    </location>
</feature>
<dbReference type="InterPro" id="IPR001173">
    <property type="entry name" value="Glyco_trans_2-like"/>
</dbReference>
<evidence type="ECO:0000313" key="2">
    <source>
        <dbReference type="EMBL" id="CTQ33189.1"/>
    </source>
</evidence>